<feature type="domain" description="GAF" evidence="2">
    <location>
        <begin position="97"/>
        <end position="193"/>
    </location>
</feature>
<evidence type="ECO:0000259" key="2">
    <source>
        <dbReference type="Pfam" id="PF01590"/>
    </source>
</evidence>
<accession>A0A3E0WCM0</accession>
<organism evidence="3 4">
    <name type="scientific">Subtercola boreus</name>
    <dbReference type="NCBI Taxonomy" id="120213"/>
    <lineage>
        <taxon>Bacteria</taxon>
        <taxon>Bacillati</taxon>
        <taxon>Actinomycetota</taxon>
        <taxon>Actinomycetes</taxon>
        <taxon>Micrococcales</taxon>
        <taxon>Microbacteriaceae</taxon>
        <taxon>Subtercola</taxon>
    </lineage>
</organism>
<dbReference type="Proteomes" id="UP000257080">
    <property type="component" value="Unassembled WGS sequence"/>
</dbReference>
<gene>
    <name evidence="3" type="ORF">B7R25_06500</name>
</gene>
<dbReference type="Pfam" id="PF01590">
    <property type="entry name" value="GAF"/>
    <property type="match status" value="1"/>
</dbReference>
<evidence type="ECO:0000313" key="4">
    <source>
        <dbReference type="Proteomes" id="UP000257080"/>
    </source>
</evidence>
<feature type="region of interest" description="Disordered" evidence="1">
    <location>
        <begin position="245"/>
        <end position="276"/>
    </location>
</feature>
<name>A0A3E0WCM0_9MICO</name>
<sequence length="481" mass="51417">MRGSAGQGGPAHTVAVRRIVEESWQRSLELHLDPDRLTPAFDLDDDALREYRSAHPLALVLPVIHRLLIAHTFERGLIVAIGDQAGRLLWIDGDRDLRRRAEGMSFVEGANWSERVVGTSAPGTALALDRSIQIGGAEHFNRIVHPWSCTAVPVHDPGSGDVLGVIDVTGGDDAVSPITLPLLEAAVAAAEAELRIHQLSPGILPRPGQSRAGLPHAGLPQAGLSHAGLANAGLANAGQANAGLANAGLRSSGPPRPGRAERHHATHIVSAPARRSSTDAPLLSVLGREAGRLTQGGRSHELSVRHSEILTLLAWNRHGLSAEQLAQKLYAADNSVATLRAEMVRLRAVLADIDPALEPLSRPYRLPVPIELDAHRVLAFLERGAHRVALGAYAGEVLAGSRAPGVVEIRREVSANVRESLMADASAEVLLGYARSDECSYDREVWAECLKRLPAHSPRRASVVSRIERIDAELAAPARPR</sequence>
<proteinExistence type="predicted"/>
<dbReference type="EMBL" id="NBXE01000019">
    <property type="protein sequence ID" value="RFA27696.1"/>
    <property type="molecule type" value="Genomic_DNA"/>
</dbReference>
<dbReference type="AlphaFoldDB" id="A0A3E0WCM0"/>
<protein>
    <recommendedName>
        <fullName evidence="2">GAF domain-containing protein</fullName>
    </recommendedName>
</protein>
<dbReference type="InterPro" id="IPR003018">
    <property type="entry name" value="GAF"/>
</dbReference>
<evidence type="ECO:0000313" key="3">
    <source>
        <dbReference type="EMBL" id="RFA27696.1"/>
    </source>
</evidence>
<evidence type="ECO:0000256" key="1">
    <source>
        <dbReference type="SAM" id="MobiDB-lite"/>
    </source>
</evidence>
<comment type="caution">
    <text evidence="3">The sequence shown here is derived from an EMBL/GenBank/DDBJ whole genome shotgun (WGS) entry which is preliminary data.</text>
</comment>
<reference evidence="3 4" key="1">
    <citation type="submission" date="2017-04" db="EMBL/GenBank/DDBJ databases">
        <title>Comparative genome analysis of Subtercola boreus.</title>
        <authorList>
            <person name="Cho Y.-J."/>
            <person name="Cho A."/>
            <person name="Kim O.-S."/>
            <person name="Lee J.-I."/>
        </authorList>
    </citation>
    <scope>NUCLEOTIDE SEQUENCE [LARGE SCALE GENOMIC DNA]</scope>
    <source>
        <strain evidence="3 4">P28004</strain>
    </source>
</reference>
<dbReference type="InterPro" id="IPR029016">
    <property type="entry name" value="GAF-like_dom_sf"/>
</dbReference>
<dbReference type="Gene3D" id="3.30.450.40">
    <property type="match status" value="1"/>
</dbReference>